<protein>
    <submittedName>
        <fullName evidence="1">Uncharacterized protein</fullName>
    </submittedName>
</protein>
<evidence type="ECO:0000313" key="1">
    <source>
        <dbReference type="EMBL" id="GHH53005.1"/>
    </source>
</evidence>
<dbReference type="Proteomes" id="UP000623958">
    <property type="component" value="Unassembled WGS sequence"/>
</dbReference>
<reference evidence="1" key="2">
    <citation type="submission" date="2020-09" db="EMBL/GenBank/DDBJ databases">
        <authorList>
            <person name="Sun Q."/>
            <person name="Ohkuma M."/>
        </authorList>
    </citation>
    <scope>NUCLEOTIDE SEQUENCE</scope>
    <source>
        <strain evidence="1">JCM 13306</strain>
    </source>
</reference>
<accession>A0A919KHY2</accession>
<keyword evidence="2" id="KW-1185">Reference proteome</keyword>
<organism evidence="1 2">
    <name type="scientific">Xanthomonas boreopolis</name>
    <dbReference type="NCBI Taxonomy" id="86183"/>
    <lineage>
        <taxon>Bacteria</taxon>
        <taxon>Pseudomonadati</taxon>
        <taxon>Pseudomonadota</taxon>
        <taxon>Gammaproteobacteria</taxon>
        <taxon>Lysobacterales</taxon>
        <taxon>Lysobacteraceae</taxon>
        <taxon>Xanthomonas</taxon>
    </lineage>
</organism>
<dbReference type="EMBL" id="BNBA01000011">
    <property type="protein sequence ID" value="GHH53005.1"/>
    <property type="molecule type" value="Genomic_DNA"/>
</dbReference>
<gene>
    <name evidence="1" type="ORF">GCM10009090_17740</name>
</gene>
<dbReference type="AlphaFoldDB" id="A0A919KHY2"/>
<sequence length="89" mass="10262">MNIYLGNLSLADMQRRAGVSFPQELIDFMEPRHQPVTANVERGQWHCYDLPFFLQCGDMETAQMIYGHLRDLSSRFKEPLQIGVSEAKS</sequence>
<reference evidence="1" key="1">
    <citation type="journal article" date="2014" name="Int. J. Syst. Evol. Microbiol.">
        <title>Complete genome sequence of Corynebacterium casei LMG S-19264T (=DSM 44701T), isolated from a smear-ripened cheese.</title>
        <authorList>
            <consortium name="US DOE Joint Genome Institute (JGI-PGF)"/>
            <person name="Walter F."/>
            <person name="Albersmeier A."/>
            <person name="Kalinowski J."/>
            <person name="Ruckert C."/>
        </authorList>
    </citation>
    <scope>NUCLEOTIDE SEQUENCE</scope>
    <source>
        <strain evidence="1">JCM 13306</strain>
    </source>
</reference>
<dbReference type="RefSeq" id="WP_434029151.1">
    <property type="nucleotide sequence ID" value="NZ_BNBA01000011.1"/>
</dbReference>
<proteinExistence type="predicted"/>
<evidence type="ECO:0000313" key="2">
    <source>
        <dbReference type="Proteomes" id="UP000623958"/>
    </source>
</evidence>
<name>A0A919KHY2_9XANT</name>
<comment type="caution">
    <text evidence="1">The sequence shown here is derived from an EMBL/GenBank/DDBJ whole genome shotgun (WGS) entry which is preliminary data.</text>
</comment>